<keyword evidence="8 15" id="KW-0479">Metal-binding</keyword>
<dbReference type="Gene3D" id="3.40.50.460">
    <property type="entry name" value="Phosphofructokinase domain"/>
    <property type="match status" value="1"/>
</dbReference>
<keyword evidence="6 15" id="KW-0021">Allosteric enzyme</keyword>
<sequence>MLHKVAVITSGGDSPGMNAAIRAIVKAANYHDIEVYGVEGGYQGLIEDKLSIIRTPDVETIANKGGTILKTSRSLAFMDESGRKQAVEVLRNYGIADVIVIGGEGSLQGAQKLHELGIRVIGIPGTIDNDLDYTDYSIGFDTTLNTVLSSIGRIKDTGLSHNKTTIVEVMGRHCGDLALFTAVAGEGDIISTPELKLSFEQICEKLQDKISKGRNDNIIVVTERMYDLDELQQFIEKQMNIEVRTTVLGFIQRGGEPSAFDRILANKMGVKAVNMLMEGQSGYAIGIKANQLIEKDLRTMLDEKTDKQPNYDLLDMLLHTI</sequence>
<feature type="binding site" evidence="15">
    <location>
        <position position="104"/>
    </location>
    <ligand>
        <name>Mg(2+)</name>
        <dbReference type="ChEBI" id="CHEBI:18420"/>
        <note>catalytic</note>
    </ligand>
</feature>
<feature type="binding site" evidence="15">
    <location>
        <begin position="22"/>
        <end position="26"/>
    </location>
    <ligand>
        <name>ADP</name>
        <dbReference type="ChEBI" id="CHEBI:456216"/>
        <note>allosteric activator; ligand shared between dimeric partners</note>
    </ligand>
</feature>
<dbReference type="KEGG" id="tap:GZ22_16205"/>
<dbReference type="FunFam" id="3.40.50.460:FF:000002">
    <property type="entry name" value="ATP-dependent 6-phosphofructokinase"/>
    <property type="match status" value="1"/>
</dbReference>
<keyword evidence="10 15" id="KW-0418">Kinase</keyword>
<dbReference type="AlphaFoldDB" id="A0A075LPG4"/>
<dbReference type="HOGENOM" id="CLU_020655_0_1_9"/>
<dbReference type="GO" id="GO:0005945">
    <property type="term" value="C:6-phosphofructokinase complex"/>
    <property type="evidence" value="ECO:0007669"/>
    <property type="project" value="TreeGrafter"/>
</dbReference>
<dbReference type="GO" id="GO:0003872">
    <property type="term" value="F:6-phosphofructokinase activity"/>
    <property type="evidence" value="ECO:0007669"/>
    <property type="project" value="UniProtKB-UniRule"/>
</dbReference>
<keyword evidence="12 15" id="KW-0460">Magnesium</keyword>
<dbReference type="GO" id="GO:0016208">
    <property type="term" value="F:AMP binding"/>
    <property type="evidence" value="ECO:0007669"/>
    <property type="project" value="TreeGrafter"/>
</dbReference>
<feature type="binding site" description="in other chain" evidence="15">
    <location>
        <position position="155"/>
    </location>
    <ligand>
        <name>ADP</name>
        <dbReference type="ChEBI" id="CHEBI:456216"/>
        <note>allosteric activator; ligand shared between dimeric partners</note>
    </ligand>
</feature>
<dbReference type="Proteomes" id="UP000027980">
    <property type="component" value="Chromosome"/>
</dbReference>
<organism evidence="17 18">
    <name type="scientific">Terribacillus saccharophilus</name>
    <dbReference type="NCBI Taxonomy" id="361277"/>
    <lineage>
        <taxon>Bacteria</taxon>
        <taxon>Bacillati</taxon>
        <taxon>Bacillota</taxon>
        <taxon>Bacilli</taxon>
        <taxon>Bacillales</taxon>
        <taxon>Bacillaceae</taxon>
        <taxon>Terribacillus</taxon>
    </lineage>
</organism>
<feature type="binding site" description="in other chain" evidence="15">
    <location>
        <position position="223"/>
    </location>
    <ligand>
        <name>substrate</name>
        <note>ligand shared between dimeric partners</note>
    </ligand>
</feature>
<dbReference type="RefSeq" id="WP_038564452.1">
    <property type="nucleotide sequence ID" value="NZ_CP008876.1"/>
</dbReference>
<proteinExistence type="inferred from homology"/>
<evidence type="ECO:0000256" key="15">
    <source>
        <dbReference type="HAMAP-Rule" id="MF_00339"/>
    </source>
</evidence>
<comment type="subunit">
    <text evidence="15">Homotetramer.</text>
</comment>
<dbReference type="GO" id="GO:0006002">
    <property type="term" value="P:fructose 6-phosphate metabolic process"/>
    <property type="evidence" value="ECO:0007669"/>
    <property type="project" value="UniProtKB-UniRule"/>
</dbReference>
<feature type="binding site" evidence="15">
    <location>
        <begin position="73"/>
        <end position="74"/>
    </location>
    <ligand>
        <name>ATP</name>
        <dbReference type="ChEBI" id="CHEBI:30616"/>
    </ligand>
</feature>
<evidence type="ECO:0000256" key="13">
    <source>
        <dbReference type="ARBA" id="ARBA00023152"/>
    </source>
</evidence>
<dbReference type="GO" id="GO:0030388">
    <property type="term" value="P:fructose 1,6-bisphosphate metabolic process"/>
    <property type="evidence" value="ECO:0007669"/>
    <property type="project" value="TreeGrafter"/>
</dbReference>
<evidence type="ECO:0000256" key="5">
    <source>
        <dbReference type="ARBA" id="ARBA00022490"/>
    </source>
</evidence>
<dbReference type="GO" id="GO:0048029">
    <property type="term" value="F:monosaccharide binding"/>
    <property type="evidence" value="ECO:0007669"/>
    <property type="project" value="TreeGrafter"/>
</dbReference>
<keyword evidence="5 15" id="KW-0963">Cytoplasm</keyword>
<dbReference type="PANTHER" id="PTHR13697:SF4">
    <property type="entry name" value="ATP-DEPENDENT 6-PHOSPHOFRUCTOKINASE"/>
    <property type="match status" value="1"/>
</dbReference>
<evidence type="ECO:0000256" key="10">
    <source>
        <dbReference type="ARBA" id="ARBA00022777"/>
    </source>
</evidence>
<dbReference type="InterPro" id="IPR022953">
    <property type="entry name" value="ATP_PFK"/>
</dbReference>
<dbReference type="UniPathway" id="UPA00109">
    <property type="reaction ID" value="UER00182"/>
</dbReference>
<evidence type="ECO:0000313" key="17">
    <source>
        <dbReference type="EMBL" id="AIF68021.1"/>
    </source>
</evidence>
<comment type="subcellular location">
    <subcellularLocation>
        <location evidence="3 15">Cytoplasm</location>
    </subcellularLocation>
</comment>
<reference evidence="17 18" key="1">
    <citation type="submission" date="2014-07" db="EMBL/GenBank/DDBJ databases">
        <title>Complete genome sequence of a moderately halophilic bacterium Terribacillus aidingensis MP602, isolated from Cryptomeria fortunei in Tianmu mountain in China.</title>
        <authorList>
            <person name="Wang Y."/>
            <person name="Lu P."/>
            <person name="Zhang L."/>
        </authorList>
    </citation>
    <scope>NUCLEOTIDE SEQUENCE [LARGE SCALE GENOMIC DNA]</scope>
    <source>
        <strain evidence="17 18">MP602</strain>
    </source>
</reference>
<keyword evidence="7 15" id="KW-0808">Transferase</keyword>
<dbReference type="SUPFAM" id="SSF53784">
    <property type="entry name" value="Phosphofructokinase"/>
    <property type="match status" value="1"/>
</dbReference>
<dbReference type="OrthoDB" id="9802503at2"/>
<dbReference type="NCBIfam" id="TIGR02482">
    <property type="entry name" value="PFKA_ATP"/>
    <property type="match status" value="1"/>
</dbReference>
<evidence type="ECO:0000256" key="7">
    <source>
        <dbReference type="ARBA" id="ARBA00022679"/>
    </source>
</evidence>
<feature type="binding site" evidence="15">
    <location>
        <position position="12"/>
    </location>
    <ligand>
        <name>ATP</name>
        <dbReference type="ChEBI" id="CHEBI:30616"/>
    </ligand>
</feature>
<evidence type="ECO:0000256" key="11">
    <source>
        <dbReference type="ARBA" id="ARBA00022840"/>
    </source>
</evidence>
<dbReference type="NCBIfam" id="NF002872">
    <property type="entry name" value="PRK03202.1"/>
    <property type="match status" value="1"/>
</dbReference>
<comment type="similarity">
    <text evidence="15">Belongs to the phosphofructokinase type A (PFKA) family. ATP-dependent PFK group I subfamily. Prokaryotic clade 'B1' sub-subfamily.</text>
</comment>
<keyword evidence="9 15" id="KW-0547">Nucleotide-binding</keyword>
<comment type="cofactor">
    <cofactor evidence="1 15">
        <name>Mg(2+)</name>
        <dbReference type="ChEBI" id="CHEBI:18420"/>
    </cofactor>
</comment>
<gene>
    <name evidence="15" type="primary">pfkA</name>
    <name evidence="17" type="ORF">GZ22_16205</name>
</gene>
<evidence type="ECO:0000256" key="9">
    <source>
        <dbReference type="ARBA" id="ARBA00022741"/>
    </source>
</evidence>
<dbReference type="Gene3D" id="3.40.50.450">
    <property type="match status" value="1"/>
</dbReference>
<feature type="binding site" evidence="15">
    <location>
        <begin position="103"/>
        <end position="106"/>
    </location>
    <ligand>
        <name>ATP</name>
        <dbReference type="ChEBI" id="CHEBI:30616"/>
    </ligand>
</feature>
<comment type="catalytic activity">
    <reaction evidence="14 15">
        <text>beta-D-fructose 6-phosphate + ATP = beta-D-fructose 1,6-bisphosphate + ADP + H(+)</text>
        <dbReference type="Rhea" id="RHEA:16109"/>
        <dbReference type="ChEBI" id="CHEBI:15378"/>
        <dbReference type="ChEBI" id="CHEBI:30616"/>
        <dbReference type="ChEBI" id="CHEBI:32966"/>
        <dbReference type="ChEBI" id="CHEBI:57634"/>
        <dbReference type="ChEBI" id="CHEBI:456216"/>
        <dbReference type="EC" id="2.7.1.11"/>
    </reaction>
</comment>
<evidence type="ECO:0000313" key="18">
    <source>
        <dbReference type="Proteomes" id="UP000027980"/>
    </source>
</evidence>
<dbReference type="InterPro" id="IPR012828">
    <property type="entry name" value="PFKA_ATP_prok"/>
</dbReference>
<dbReference type="HAMAP" id="MF_00339">
    <property type="entry name" value="Phosphofructokinase_I_B1"/>
    <property type="match status" value="1"/>
</dbReference>
<evidence type="ECO:0000256" key="4">
    <source>
        <dbReference type="ARBA" id="ARBA00004679"/>
    </source>
</evidence>
<dbReference type="GO" id="GO:0005524">
    <property type="term" value="F:ATP binding"/>
    <property type="evidence" value="ECO:0007669"/>
    <property type="project" value="UniProtKB-UniRule"/>
</dbReference>
<dbReference type="EMBL" id="CP008876">
    <property type="protein sequence ID" value="AIF68021.1"/>
    <property type="molecule type" value="Genomic_DNA"/>
</dbReference>
<feature type="active site" description="Proton acceptor" evidence="15">
    <location>
        <position position="128"/>
    </location>
</feature>
<dbReference type="GO" id="GO:0042802">
    <property type="term" value="F:identical protein binding"/>
    <property type="evidence" value="ECO:0007669"/>
    <property type="project" value="TreeGrafter"/>
</dbReference>
<name>A0A075LPG4_9BACI</name>
<dbReference type="GeneID" id="34223072"/>
<comment type="activity regulation">
    <text evidence="15">Allosterically activated by ADP and other diphosphonucleosides, and allosterically inhibited by phosphoenolpyruvate.</text>
</comment>
<dbReference type="Pfam" id="PF00365">
    <property type="entry name" value="PFK"/>
    <property type="match status" value="1"/>
</dbReference>
<feature type="binding site" description="in other chain" evidence="15">
    <location>
        <position position="212"/>
    </location>
    <ligand>
        <name>ADP</name>
        <dbReference type="ChEBI" id="CHEBI:456216"/>
        <note>allosteric activator; ligand shared between dimeric partners</note>
    </ligand>
</feature>
<evidence type="ECO:0000259" key="16">
    <source>
        <dbReference type="Pfam" id="PF00365"/>
    </source>
</evidence>
<dbReference type="PIRSF" id="PIRSF000532">
    <property type="entry name" value="ATP_PFK_prok"/>
    <property type="match status" value="1"/>
</dbReference>
<dbReference type="GO" id="GO:0046872">
    <property type="term" value="F:metal ion binding"/>
    <property type="evidence" value="ECO:0007669"/>
    <property type="project" value="UniProtKB-KW"/>
</dbReference>
<dbReference type="PANTHER" id="PTHR13697">
    <property type="entry name" value="PHOSPHOFRUCTOKINASE"/>
    <property type="match status" value="1"/>
</dbReference>
<protein>
    <recommendedName>
        <fullName evidence="15">ATP-dependent 6-phosphofructokinase</fullName>
        <shortName evidence="15">ATP-PFK</shortName>
        <shortName evidence="15">Phosphofructokinase</shortName>
        <ecNumber evidence="15">2.7.1.11</ecNumber>
    </recommendedName>
    <alternativeName>
        <fullName evidence="15">Phosphohexokinase</fullName>
    </alternativeName>
</protein>
<dbReference type="PRINTS" id="PR00476">
    <property type="entry name" value="PHFRCTKINASE"/>
</dbReference>
<dbReference type="EC" id="2.7.1.11" evidence="15"/>
<dbReference type="InterPro" id="IPR035966">
    <property type="entry name" value="PKF_sf"/>
</dbReference>
<feature type="domain" description="Phosphofructokinase" evidence="16">
    <location>
        <begin position="4"/>
        <end position="276"/>
    </location>
</feature>
<evidence type="ECO:0000256" key="6">
    <source>
        <dbReference type="ARBA" id="ARBA00022533"/>
    </source>
</evidence>
<dbReference type="InterPro" id="IPR000023">
    <property type="entry name" value="Phosphofructokinase_dom"/>
</dbReference>
<comment type="caution">
    <text evidence="15">Lacks conserved residue(s) required for the propagation of feature annotation.</text>
</comment>
<dbReference type="GO" id="GO:0070095">
    <property type="term" value="F:fructose-6-phosphate binding"/>
    <property type="evidence" value="ECO:0007669"/>
    <property type="project" value="TreeGrafter"/>
</dbReference>
<evidence type="ECO:0000256" key="14">
    <source>
        <dbReference type="ARBA" id="ARBA00048070"/>
    </source>
</evidence>
<evidence type="ECO:0000256" key="8">
    <source>
        <dbReference type="ARBA" id="ARBA00022723"/>
    </source>
</evidence>
<dbReference type="GO" id="GO:0061621">
    <property type="term" value="P:canonical glycolysis"/>
    <property type="evidence" value="ECO:0007669"/>
    <property type="project" value="TreeGrafter"/>
</dbReference>
<dbReference type="InterPro" id="IPR012003">
    <property type="entry name" value="ATP_PFK_prok-type"/>
</dbReference>
<accession>A0A075LPG4</accession>
<feature type="binding site" evidence="15">
    <location>
        <position position="244"/>
    </location>
    <ligand>
        <name>substrate</name>
        <note>ligand shared between dimeric partners</note>
    </ligand>
</feature>
<feature type="binding site" description="in other chain" evidence="15">
    <location>
        <begin position="170"/>
        <end position="172"/>
    </location>
    <ligand>
        <name>substrate</name>
        <note>ligand shared between dimeric partners</note>
    </ligand>
</feature>
<comment type="function">
    <text evidence="2 15">Catalyzes the phosphorylation of D-fructose 6-phosphate to fructose 1,6-bisphosphate by ATP, the first committing step of glycolysis.</text>
</comment>
<evidence type="ECO:0000256" key="2">
    <source>
        <dbReference type="ARBA" id="ARBA00002659"/>
    </source>
</evidence>
<evidence type="ECO:0000256" key="3">
    <source>
        <dbReference type="ARBA" id="ARBA00004496"/>
    </source>
</evidence>
<comment type="pathway">
    <text evidence="4 15">Carbohydrate degradation; glycolysis; D-glyceraldehyde 3-phosphate and glycerone phosphate from D-glucose: step 3/4.</text>
</comment>
<keyword evidence="11 15" id="KW-0067">ATP-binding</keyword>
<feature type="binding site" description="in other chain" evidence="15">
    <location>
        <begin position="126"/>
        <end position="128"/>
    </location>
    <ligand>
        <name>substrate</name>
        <note>ligand shared between dimeric partners</note>
    </ligand>
</feature>
<evidence type="ECO:0000256" key="1">
    <source>
        <dbReference type="ARBA" id="ARBA00001946"/>
    </source>
</evidence>
<keyword evidence="13 15" id="KW-0324">Glycolysis</keyword>
<evidence type="ECO:0000256" key="12">
    <source>
        <dbReference type="ARBA" id="ARBA00022842"/>
    </source>
</evidence>